<dbReference type="RefSeq" id="XP_011023910.1">
    <property type="nucleotide sequence ID" value="XM_011025608.1"/>
</dbReference>
<dbReference type="InterPro" id="IPR002068">
    <property type="entry name" value="A-crystallin/Hsp20_dom"/>
</dbReference>
<dbReference type="Gene3D" id="2.60.40.790">
    <property type="match status" value="1"/>
</dbReference>
<dbReference type="PROSITE" id="PS01031">
    <property type="entry name" value="SHSP"/>
    <property type="match status" value="1"/>
</dbReference>
<proteinExistence type="inferred from homology"/>
<feature type="region of interest" description="Disordered" evidence="3">
    <location>
        <begin position="217"/>
        <end position="246"/>
    </location>
</feature>
<dbReference type="Proteomes" id="UP000694918">
    <property type="component" value="Unplaced"/>
</dbReference>
<feature type="domain" description="SHSP" evidence="4">
    <location>
        <begin position="289"/>
        <end position="410"/>
    </location>
</feature>
<comment type="similarity">
    <text evidence="1 2">Belongs to the small heat shock protein (HSP20) family.</text>
</comment>
<organism evidence="5 6">
    <name type="scientific">Populus euphratica</name>
    <name type="common">Euphrates poplar</name>
    <dbReference type="NCBI Taxonomy" id="75702"/>
    <lineage>
        <taxon>Eukaryota</taxon>
        <taxon>Viridiplantae</taxon>
        <taxon>Streptophyta</taxon>
        <taxon>Embryophyta</taxon>
        <taxon>Tracheophyta</taxon>
        <taxon>Spermatophyta</taxon>
        <taxon>Magnoliopsida</taxon>
        <taxon>eudicotyledons</taxon>
        <taxon>Gunneridae</taxon>
        <taxon>Pentapetalae</taxon>
        <taxon>rosids</taxon>
        <taxon>fabids</taxon>
        <taxon>Malpighiales</taxon>
        <taxon>Salicaceae</taxon>
        <taxon>Saliceae</taxon>
        <taxon>Populus</taxon>
    </lineage>
</organism>
<evidence type="ECO:0000256" key="3">
    <source>
        <dbReference type="SAM" id="MobiDB-lite"/>
    </source>
</evidence>
<dbReference type="InterPro" id="IPR008978">
    <property type="entry name" value="HSP20-like_chaperone"/>
</dbReference>
<dbReference type="FunFam" id="2.60.40.790:FF:000049">
    <property type="entry name" value="Increased DNA methylation 3"/>
    <property type="match status" value="1"/>
</dbReference>
<evidence type="ECO:0000313" key="5">
    <source>
        <dbReference type="Proteomes" id="UP000694918"/>
    </source>
</evidence>
<protein>
    <submittedName>
        <fullName evidence="6">Uncharacterized protein LOC105125244</fullName>
    </submittedName>
</protein>
<dbReference type="InterPro" id="IPR039321">
    <property type="entry name" value="IDM2/3-like"/>
</dbReference>
<evidence type="ECO:0000259" key="4">
    <source>
        <dbReference type="PROSITE" id="PS01031"/>
    </source>
</evidence>
<dbReference type="KEGG" id="peu:105125244"/>
<feature type="compositionally biased region" description="Basic residues" evidence="3">
    <location>
        <begin position="225"/>
        <end position="234"/>
    </location>
</feature>
<dbReference type="CDD" id="cd06464">
    <property type="entry name" value="ACD_sHsps-like"/>
    <property type="match status" value="1"/>
</dbReference>
<dbReference type="PANTHER" id="PTHR34661:SF3">
    <property type="entry name" value="INCREASED DNA METHYLATION 2"/>
    <property type="match status" value="1"/>
</dbReference>
<reference evidence="6" key="1">
    <citation type="submission" date="2025-08" db="UniProtKB">
        <authorList>
            <consortium name="RefSeq"/>
        </authorList>
    </citation>
    <scope>IDENTIFICATION</scope>
</reference>
<dbReference type="Pfam" id="PF00011">
    <property type="entry name" value="HSP20"/>
    <property type="match status" value="1"/>
</dbReference>
<dbReference type="PANTHER" id="PTHR34661">
    <property type="entry name" value="INCREASED DNA METHYLATION 3"/>
    <property type="match status" value="1"/>
</dbReference>
<feature type="compositionally biased region" description="Polar residues" evidence="3">
    <location>
        <begin position="236"/>
        <end position="246"/>
    </location>
</feature>
<evidence type="ECO:0000313" key="6">
    <source>
        <dbReference type="RefSeq" id="XP_011023910.1"/>
    </source>
</evidence>
<keyword evidence="5" id="KW-1185">Reference proteome</keyword>
<name>A0AAJ6U690_POPEU</name>
<evidence type="ECO:0000256" key="1">
    <source>
        <dbReference type="PROSITE-ProRule" id="PRU00285"/>
    </source>
</evidence>
<evidence type="ECO:0000256" key="2">
    <source>
        <dbReference type="RuleBase" id="RU003616"/>
    </source>
</evidence>
<gene>
    <name evidence="6" type="primary">LOC105125244</name>
</gene>
<dbReference type="AlphaFoldDB" id="A0AAJ6U690"/>
<dbReference type="GeneID" id="105125244"/>
<sequence>MEINPSQAANRSLSAEREESFLDSSVIANNDRLFLLYFIIGNYFGPDLKGEGPQKSLFRRAAEGLPMYTFDQLTGSCMGTVEMERIYYHVLRKAEKHLAVKLLPLQQFFLGSLVTPGTNRYPQFTDMFPAHLHPHSVMENGDKFVSSIIFINSPDTFHIDLKDIERFKRLTGLENLLLDRDAATLIRSYADGTLYDVVVHEAGHGIELPLSSTRFSRKRAEPAHRIPRSRHHHVQGSGSSTSRQATNRRLAEDGSALFFLPSCADIEQLSDLIAATKNSVALTGTAAMGQVGQVVGLVDIGECDDAYYFRVSLPGVRKDPNEFSYKIEADGKVLIKGVTITGERTVYRFSQKFEMLSRNLCPPGQFSISFQLPGPVDPRQLTSNFGDDGILDALIMKSRENTQSRIHHSH</sequence>
<accession>A0AAJ6U690</accession>
<dbReference type="SUPFAM" id="SSF49764">
    <property type="entry name" value="HSP20-like chaperones"/>
    <property type="match status" value="1"/>
</dbReference>
<dbReference type="GO" id="GO:0005634">
    <property type="term" value="C:nucleus"/>
    <property type="evidence" value="ECO:0007669"/>
    <property type="project" value="TreeGrafter"/>
</dbReference>